<protein>
    <submittedName>
        <fullName evidence="8">BTAD domain-containing putative transcriptional regulator</fullName>
    </submittedName>
</protein>
<gene>
    <name evidence="8" type="ORF">ACFO0C_16725</name>
</gene>
<dbReference type="InterPro" id="IPR016032">
    <property type="entry name" value="Sig_transdc_resp-reg_C-effctor"/>
</dbReference>
<evidence type="ECO:0000256" key="6">
    <source>
        <dbReference type="SAM" id="MobiDB-lite"/>
    </source>
</evidence>
<dbReference type="EMBL" id="JBHSBL010000015">
    <property type="protein sequence ID" value="MFC4066582.1"/>
    <property type="molecule type" value="Genomic_DNA"/>
</dbReference>
<dbReference type="Pfam" id="PF03704">
    <property type="entry name" value="BTAD"/>
    <property type="match status" value="1"/>
</dbReference>
<dbReference type="InterPro" id="IPR027417">
    <property type="entry name" value="P-loop_NTPase"/>
</dbReference>
<feature type="domain" description="OmpR/PhoB-type" evidence="7">
    <location>
        <begin position="1"/>
        <end position="90"/>
    </location>
</feature>
<dbReference type="InterPro" id="IPR001867">
    <property type="entry name" value="OmpR/PhoB-type_DNA-bd"/>
</dbReference>
<comment type="caution">
    <text evidence="8">The sequence shown here is derived from an EMBL/GenBank/DDBJ whole genome shotgun (WGS) entry which is preliminary data.</text>
</comment>
<dbReference type="SUPFAM" id="SSF48452">
    <property type="entry name" value="TPR-like"/>
    <property type="match status" value="1"/>
</dbReference>
<dbReference type="PANTHER" id="PTHR35807:SF1">
    <property type="entry name" value="TRANSCRIPTIONAL REGULATOR REDD"/>
    <property type="match status" value="1"/>
</dbReference>
<sequence length="444" mass="46527">MRINLLGPVEVVRDGLPRPVTGLRRKAVLAVLALRRGEVVGVERLVDSVWAAGAPPTVANSLQQHVSQLRQVLGDRSAIVARSPGYLLPAGATETDVAVAEALIREAAESSDPAVRASRLRSALALWRGSSLADVSTLPWLDDQARRLDDLRLRARRDLAEAEQAIGNDAALLPELAELAAAHPFDEQLHARLILALYRAGRQAEALRTYQELRGRLRRELGIDPSPPLRELETAILRQDAGLAAPAATPAGPGPPPVAASRPRATRVPAQLPAAVPAFTGRADEMRQLDLALADATDAMVIAAVSGSGGVGKTALAVHWAQRAAAAFPDGQIYADLRGFGPEGAAADPAEVMRGFLDAFGVPASSVPAGLGPQAALYRSLVAGRRVLVVLDNARDATQVRPLLPGAPGCLVVITSRNLLTPLIATEGARPVPLSPLTAEEAAA</sequence>
<evidence type="ECO:0000256" key="3">
    <source>
        <dbReference type="ARBA" id="ARBA00023125"/>
    </source>
</evidence>
<dbReference type="PROSITE" id="PS51755">
    <property type="entry name" value="OMPR_PHOB"/>
    <property type="match status" value="1"/>
</dbReference>
<comment type="similarity">
    <text evidence="1">Belongs to the AfsR/DnrI/RedD regulatory family.</text>
</comment>
<dbReference type="Gene3D" id="1.10.10.10">
    <property type="entry name" value="Winged helix-like DNA-binding domain superfamily/Winged helix DNA-binding domain"/>
    <property type="match status" value="1"/>
</dbReference>
<keyword evidence="2" id="KW-0805">Transcription regulation</keyword>
<evidence type="ECO:0000256" key="2">
    <source>
        <dbReference type="ARBA" id="ARBA00023015"/>
    </source>
</evidence>
<dbReference type="InterPro" id="IPR005158">
    <property type="entry name" value="BTAD"/>
</dbReference>
<evidence type="ECO:0000313" key="9">
    <source>
        <dbReference type="Proteomes" id="UP001595867"/>
    </source>
</evidence>
<name>A0ABV8IUC0_9ACTN</name>
<evidence type="ECO:0000313" key="8">
    <source>
        <dbReference type="EMBL" id="MFC4066582.1"/>
    </source>
</evidence>
<keyword evidence="4" id="KW-0804">Transcription</keyword>
<keyword evidence="3 5" id="KW-0238">DNA-binding</keyword>
<dbReference type="InterPro" id="IPR036388">
    <property type="entry name" value="WH-like_DNA-bd_sf"/>
</dbReference>
<dbReference type="SUPFAM" id="SSF46894">
    <property type="entry name" value="C-terminal effector domain of the bipartite response regulators"/>
    <property type="match status" value="1"/>
</dbReference>
<proteinExistence type="inferred from homology"/>
<dbReference type="SMART" id="SM01043">
    <property type="entry name" value="BTAD"/>
    <property type="match status" value="1"/>
</dbReference>
<feature type="DNA-binding region" description="OmpR/PhoB-type" evidence="5">
    <location>
        <begin position="1"/>
        <end position="90"/>
    </location>
</feature>
<feature type="region of interest" description="Disordered" evidence="6">
    <location>
        <begin position="245"/>
        <end position="265"/>
    </location>
</feature>
<dbReference type="InterPro" id="IPR011990">
    <property type="entry name" value="TPR-like_helical_dom_sf"/>
</dbReference>
<organism evidence="8 9">
    <name type="scientific">Actinoplanes subglobosus</name>
    <dbReference type="NCBI Taxonomy" id="1547892"/>
    <lineage>
        <taxon>Bacteria</taxon>
        <taxon>Bacillati</taxon>
        <taxon>Actinomycetota</taxon>
        <taxon>Actinomycetes</taxon>
        <taxon>Micromonosporales</taxon>
        <taxon>Micromonosporaceae</taxon>
        <taxon>Actinoplanes</taxon>
    </lineage>
</organism>
<evidence type="ECO:0000259" key="7">
    <source>
        <dbReference type="PROSITE" id="PS51755"/>
    </source>
</evidence>
<dbReference type="PANTHER" id="PTHR35807">
    <property type="entry name" value="TRANSCRIPTIONAL REGULATOR REDD-RELATED"/>
    <property type="match status" value="1"/>
</dbReference>
<dbReference type="Proteomes" id="UP001595867">
    <property type="component" value="Unassembled WGS sequence"/>
</dbReference>
<dbReference type="Gene3D" id="1.25.40.10">
    <property type="entry name" value="Tetratricopeptide repeat domain"/>
    <property type="match status" value="1"/>
</dbReference>
<dbReference type="InterPro" id="IPR051677">
    <property type="entry name" value="AfsR-DnrI-RedD_regulator"/>
</dbReference>
<evidence type="ECO:0000256" key="1">
    <source>
        <dbReference type="ARBA" id="ARBA00005820"/>
    </source>
</evidence>
<dbReference type="RefSeq" id="WP_378067547.1">
    <property type="nucleotide sequence ID" value="NZ_JBHSBL010000015.1"/>
</dbReference>
<evidence type="ECO:0000256" key="5">
    <source>
        <dbReference type="PROSITE-ProRule" id="PRU01091"/>
    </source>
</evidence>
<dbReference type="SMART" id="SM00862">
    <property type="entry name" value="Trans_reg_C"/>
    <property type="match status" value="1"/>
</dbReference>
<dbReference type="Pfam" id="PF00486">
    <property type="entry name" value="Trans_reg_C"/>
    <property type="match status" value="1"/>
</dbReference>
<feature type="non-terminal residue" evidence="8">
    <location>
        <position position="444"/>
    </location>
</feature>
<accession>A0ABV8IUC0</accession>
<dbReference type="Gene3D" id="3.40.50.300">
    <property type="entry name" value="P-loop containing nucleotide triphosphate hydrolases"/>
    <property type="match status" value="1"/>
</dbReference>
<reference evidence="9" key="1">
    <citation type="journal article" date="2019" name="Int. J. Syst. Evol. Microbiol.">
        <title>The Global Catalogue of Microorganisms (GCM) 10K type strain sequencing project: providing services to taxonomists for standard genome sequencing and annotation.</title>
        <authorList>
            <consortium name="The Broad Institute Genomics Platform"/>
            <consortium name="The Broad Institute Genome Sequencing Center for Infectious Disease"/>
            <person name="Wu L."/>
            <person name="Ma J."/>
        </authorList>
    </citation>
    <scope>NUCLEOTIDE SEQUENCE [LARGE SCALE GENOMIC DNA]</scope>
    <source>
        <strain evidence="9">TBRC 5832</strain>
    </source>
</reference>
<keyword evidence="9" id="KW-1185">Reference proteome</keyword>
<dbReference type="SUPFAM" id="SSF52540">
    <property type="entry name" value="P-loop containing nucleoside triphosphate hydrolases"/>
    <property type="match status" value="1"/>
</dbReference>
<evidence type="ECO:0000256" key="4">
    <source>
        <dbReference type="ARBA" id="ARBA00023163"/>
    </source>
</evidence>
<dbReference type="CDD" id="cd15831">
    <property type="entry name" value="BTAD"/>
    <property type="match status" value="1"/>
</dbReference>